<organism evidence="6 7">
    <name type="scientific">Blastococcus jejuensis</name>
    <dbReference type="NCBI Taxonomy" id="351224"/>
    <lineage>
        <taxon>Bacteria</taxon>
        <taxon>Bacillati</taxon>
        <taxon>Actinomycetota</taxon>
        <taxon>Actinomycetes</taxon>
        <taxon>Geodermatophilales</taxon>
        <taxon>Geodermatophilaceae</taxon>
        <taxon>Blastococcus</taxon>
    </lineage>
</organism>
<evidence type="ECO:0000313" key="7">
    <source>
        <dbReference type="Proteomes" id="UP001499924"/>
    </source>
</evidence>
<evidence type="ECO:0000256" key="2">
    <source>
        <dbReference type="ARBA" id="ARBA00022603"/>
    </source>
</evidence>
<comment type="similarity">
    <text evidence="1">Belongs to the CFA/CMAS family.</text>
</comment>
<dbReference type="Pfam" id="PF02353">
    <property type="entry name" value="CMAS"/>
    <property type="match status" value="1"/>
</dbReference>
<evidence type="ECO:0008006" key="8">
    <source>
        <dbReference type="Google" id="ProtNLM"/>
    </source>
</evidence>
<dbReference type="EMBL" id="BAAAVV010000012">
    <property type="protein sequence ID" value="GAA3179851.1"/>
    <property type="molecule type" value="Genomic_DNA"/>
</dbReference>
<evidence type="ECO:0000256" key="5">
    <source>
        <dbReference type="ARBA" id="ARBA00023098"/>
    </source>
</evidence>
<dbReference type="InterPro" id="IPR029063">
    <property type="entry name" value="SAM-dependent_MTases_sf"/>
</dbReference>
<dbReference type="PANTHER" id="PTHR43667">
    <property type="entry name" value="CYCLOPROPANE-FATTY-ACYL-PHOSPHOLIPID SYNTHASE"/>
    <property type="match status" value="1"/>
</dbReference>
<accession>A0ABP6PI72</accession>
<protein>
    <recommendedName>
        <fullName evidence="8">Mycolic acid cyclopropane synthetase</fullName>
    </recommendedName>
</protein>
<sequence>MLDVGGGWGAFLEFASRRGLHITSLTLSQASADYLRSLVAQESLSTATVVRRHLFDYRPDRRFDAIVNMGVTEHLPNYAATLRSYQRLLRPGGRIYIDALAMRKRHHVSSYMSKYIYPGDASPLILHRFLREVARSPFSIEAIVDERENYYLTCKAWAQRLDKARVDVEARWGRQMYRRYSAFLWGSASGFWTGHLDAYRLHLQLPDRGDAGRY</sequence>
<keyword evidence="2" id="KW-0489">Methyltransferase</keyword>
<dbReference type="Gene3D" id="3.40.50.150">
    <property type="entry name" value="Vaccinia Virus protein VP39"/>
    <property type="match status" value="1"/>
</dbReference>
<name>A0ABP6PI72_9ACTN</name>
<reference evidence="7" key="1">
    <citation type="journal article" date="2019" name="Int. J. Syst. Evol. Microbiol.">
        <title>The Global Catalogue of Microorganisms (GCM) 10K type strain sequencing project: providing services to taxonomists for standard genome sequencing and annotation.</title>
        <authorList>
            <consortium name="The Broad Institute Genomics Platform"/>
            <consortium name="The Broad Institute Genome Sequencing Center for Infectious Disease"/>
            <person name="Wu L."/>
            <person name="Ma J."/>
        </authorList>
    </citation>
    <scope>NUCLEOTIDE SEQUENCE [LARGE SCALE GENOMIC DNA]</scope>
    <source>
        <strain evidence="7">JCM 15614</strain>
    </source>
</reference>
<keyword evidence="7" id="KW-1185">Reference proteome</keyword>
<proteinExistence type="inferred from homology"/>
<dbReference type="CDD" id="cd02440">
    <property type="entry name" value="AdoMet_MTases"/>
    <property type="match status" value="1"/>
</dbReference>
<comment type="caution">
    <text evidence="6">The sequence shown here is derived from an EMBL/GenBank/DDBJ whole genome shotgun (WGS) entry which is preliminary data.</text>
</comment>
<keyword evidence="4" id="KW-0949">S-adenosyl-L-methionine</keyword>
<dbReference type="PANTHER" id="PTHR43667:SF1">
    <property type="entry name" value="CYCLOPROPANE-FATTY-ACYL-PHOSPHOLIPID SYNTHASE"/>
    <property type="match status" value="1"/>
</dbReference>
<dbReference type="SUPFAM" id="SSF53335">
    <property type="entry name" value="S-adenosyl-L-methionine-dependent methyltransferases"/>
    <property type="match status" value="1"/>
</dbReference>
<evidence type="ECO:0000256" key="1">
    <source>
        <dbReference type="ARBA" id="ARBA00010815"/>
    </source>
</evidence>
<keyword evidence="3" id="KW-0808">Transferase</keyword>
<dbReference type="Proteomes" id="UP001499924">
    <property type="component" value="Unassembled WGS sequence"/>
</dbReference>
<evidence type="ECO:0000256" key="4">
    <source>
        <dbReference type="ARBA" id="ARBA00022691"/>
    </source>
</evidence>
<evidence type="ECO:0000313" key="6">
    <source>
        <dbReference type="EMBL" id="GAA3179851.1"/>
    </source>
</evidence>
<gene>
    <name evidence="6" type="ORF">GCM10010531_37340</name>
</gene>
<dbReference type="InterPro" id="IPR050723">
    <property type="entry name" value="CFA/CMAS"/>
</dbReference>
<evidence type="ECO:0000256" key="3">
    <source>
        <dbReference type="ARBA" id="ARBA00022679"/>
    </source>
</evidence>
<keyword evidence="5" id="KW-0443">Lipid metabolism</keyword>